<dbReference type="EMBL" id="CP015519">
    <property type="protein sequence ID" value="APG28554.1"/>
    <property type="molecule type" value="Genomic_DNA"/>
</dbReference>
<dbReference type="OrthoDB" id="9803456at2"/>
<evidence type="ECO:0000313" key="7">
    <source>
        <dbReference type="EMBL" id="APG28554.1"/>
    </source>
</evidence>
<sequence>MKKKRTFKNIFENALFLPLYVLVRHLPRKAALWLGAGFGRLLGRFMSSKRRIATNNMAKAFPELSEAELRQRINAMFVHIGKSVMEMLRLDLFRKTDLGDIFHVKGLENLQQAYDCNRGVIVLSGHVGFWEVGTFLFPMLGFPFDFVGKRMKNPLADRFITRLRESAGGRCIDSKSGARKVLKSLNEKRGVAVLIDQHRSSREGVAVPFFNRPAMTTPIISRLAMKYQIPVVPVFSYRTADDNYDVEIQPMFFLQDEPESSVEENTALLTSIIEEAIRKDETQWLWLHRRWR</sequence>
<keyword evidence="6" id="KW-0012">Acyltransferase</keyword>
<evidence type="ECO:0008006" key="9">
    <source>
        <dbReference type="Google" id="ProtNLM"/>
    </source>
</evidence>
<comment type="subcellular location">
    <subcellularLocation>
        <location evidence="1">Cell inner membrane</location>
    </subcellularLocation>
</comment>
<accession>A0A1L3GRJ0</accession>
<dbReference type="Pfam" id="PF03279">
    <property type="entry name" value="Lip_A_acyltrans"/>
    <property type="match status" value="1"/>
</dbReference>
<dbReference type="PANTHER" id="PTHR30606:SF10">
    <property type="entry name" value="PHOSPHATIDYLINOSITOL MANNOSIDE ACYLTRANSFERASE"/>
    <property type="match status" value="1"/>
</dbReference>
<keyword evidence="4" id="KW-0808">Transferase</keyword>
<dbReference type="GO" id="GO:0016746">
    <property type="term" value="F:acyltransferase activity"/>
    <property type="evidence" value="ECO:0007669"/>
    <property type="project" value="UniProtKB-KW"/>
</dbReference>
<evidence type="ECO:0000256" key="3">
    <source>
        <dbReference type="ARBA" id="ARBA00022519"/>
    </source>
</evidence>
<gene>
    <name evidence="7" type="ORF">A7E78_12295</name>
</gene>
<dbReference type="AlphaFoldDB" id="A0A1L3GRJ0"/>
<keyword evidence="3" id="KW-0997">Cell inner membrane</keyword>
<name>A0A1L3GRJ0_9BACT</name>
<dbReference type="GO" id="GO:0009247">
    <property type="term" value="P:glycolipid biosynthetic process"/>
    <property type="evidence" value="ECO:0007669"/>
    <property type="project" value="UniProtKB-ARBA"/>
</dbReference>
<keyword evidence="5" id="KW-0472">Membrane</keyword>
<evidence type="ECO:0000256" key="2">
    <source>
        <dbReference type="ARBA" id="ARBA00022475"/>
    </source>
</evidence>
<reference evidence="7 8" key="1">
    <citation type="journal article" date="2017" name="Genome Announc.">
        <title>Complete Genome Sequences of Two Acetylene-Fermenting Pelobacter acetylenicus Strains.</title>
        <authorList>
            <person name="Sutton J.M."/>
            <person name="Baesman S.M."/>
            <person name="Fierst J.L."/>
            <person name="Poret-Peterson A.T."/>
            <person name="Oremland R.S."/>
            <person name="Dunlap D.S."/>
            <person name="Akob D.M."/>
        </authorList>
    </citation>
    <scope>NUCLEOTIDE SEQUENCE [LARGE SCALE GENOMIC DNA]</scope>
    <source>
        <strain evidence="7 8">SFB93</strain>
    </source>
</reference>
<evidence type="ECO:0000256" key="6">
    <source>
        <dbReference type="ARBA" id="ARBA00023315"/>
    </source>
</evidence>
<keyword evidence="8" id="KW-1185">Reference proteome</keyword>
<dbReference type="PANTHER" id="PTHR30606">
    <property type="entry name" value="LIPID A BIOSYNTHESIS LAUROYL ACYLTRANSFERASE"/>
    <property type="match status" value="1"/>
</dbReference>
<evidence type="ECO:0000256" key="4">
    <source>
        <dbReference type="ARBA" id="ARBA00022679"/>
    </source>
</evidence>
<dbReference type="PIRSF" id="PIRSF026649">
    <property type="entry name" value="MsbB"/>
    <property type="match status" value="1"/>
</dbReference>
<keyword evidence="2" id="KW-1003">Cell membrane</keyword>
<evidence type="ECO:0000256" key="5">
    <source>
        <dbReference type="ARBA" id="ARBA00023136"/>
    </source>
</evidence>
<dbReference type="STRING" id="1842532.A7E78_12295"/>
<dbReference type="Proteomes" id="UP000182517">
    <property type="component" value="Chromosome"/>
</dbReference>
<dbReference type="RefSeq" id="WP_072284581.1">
    <property type="nucleotide sequence ID" value="NZ_CP015519.1"/>
</dbReference>
<dbReference type="InterPro" id="IPR004960">
    <property type="entry name" value="LipA_acyltrans"/>
</dbReference>
<dbReference type="CDD" id="cd07984">
    <property type="entry name" value="LPLAT_LABLAT-like"/>
    <property type="match status" value="1"/>
</dbReference>
<protein>
    <recommendedName>
        <fullName evidence="9">Lipid A biosynthesis acyltransferase</fullName>
    </recommendedName>
</protein>
<dbReference type="GO" id="GO:0005886">
    <property type="term" value="C:plasma membrane"/>
    <property type="evidence" value="ECO:0007669"/>
    <property type="project" value="UniProtKB-SubCell"/>
</dbReference>
<evidence type="ECO:0000256" key="1">
    <source>
        <dbReference type="ARBA" id="ARBA00004533"/>
    </source>
</evidence>
<organism evidence="7 8">
    <name type="scientific">Syntrophotalea acetylenivorans</name>
    <dbReference type="NCBI Taxonomy" id="1842532"/>
    <lineage>
        <taxon>Bacteria</taxon>
        <taxon>Pseudomonadati</taxon>
        <taxon>Thermodesulfobacteriota</taxon>
        <taxon>Desulfuromonadia</taxon>
        <taxon>Desulfuromonadales</taxon>
        <taxon>Syntrophotaleaceae</taxon>
        <taxon>Syntrophotalea</taxon>
    </lineage>
</organism>
<evidence type="ECO:0000313" key="8">
    <source>
        <dbReference type="Proteomes" id="UP000182517"/>
    </source>
</evidence>
<dbReference type="KEGG" id="pef:A7E78_12295"/>
<proteinExistence type="predicted"/>